<dbReference type="InterPro" id="IPR013328">
    <property type="entry name" value="6PGD_dom2"/>
</dbReference>
<dbReference type="HAMAP" id="MF_00394">
    <property type="entry name" value="NAD_Glyc3P_dehydrog"/>
    <property type="match status" value="1"/>
</dbReference>
<evidence type="ECO:0000259" key="13">
    <source>
        <dbReference type="Pfam" id="PF01210"/>
    </source>
</evidence>
<protein>
    <recommendedName>
        <fullName evidence="7">Glycerol-3-phosphate dehydrogenase [NAD(P)+]</fullName>
        <ecNumber evidence="7">1.1.1.94</ecNumber>
    </recommendedName>
    <alternativeName>
        <fullName evidence="7">NAD(P)(+)-dependent glycerol-3-phosphate dehydrogenase</fullName>
    </alternativeName>
    <alternativeName>
        <fullName evidence="7">NAD(P)H-dependent dihydroxyacetone-phosphate reductase</fullName>
    </alternativeName>
</protein>
<feature type="binding site" evidence="10">
    <location>
        <begin position="9"/>
        <end position="14"/>
    </location>
    <ligand>
        <name>NAD(+)</name>
        <dbReference type="ChEBI" id="CHEBI:57540"/>
    </ligand>
</feature>
<dbReference type="RefSeq" id="WP_109534645.1">
    <property type="nucleotide sequence ID" value="NZ_QEYD01000011.1"/>
</dbReference>
<dbReference type="GO" id="GO:0046168">
    <property type="term" value="P:glycerol-3-phosphate catabolic process"/>
    <property type="evidence" value="ECO:0007669"/>
    <property type="project" value="InterPro"/>
</dbReference>
<dbReference type="AlphaFoldDB" id="A0A2U2C6C7"/>
<evidence type="ECO:0000256" key="4">
    <source>
        <dbReference type="ARBA" id="ARBA00023098"/>
    </source>
</evidence>
<evidence type="ECO:0000256" key="2">
    <source>
        <dbReference type="ARBA" id="ARBA00022516"/>
    </source>
</evidence>
<keyword evidence="7" id="KW-0547">Nucleotide-binding</keyword>
<keyword evidence="5 7" id="KW-0594">Phospholipid biosynthesis</keyword>
<comment type="subcellular location">
    <subcellularLocation>
        <location evidence="7">Cytoplasm</location>
    </subcellularLocation>
</comment>
<keyword evidence="7" id="KW-0963">Cytoplasm</keyword>
<feature type="binding site" evidence="7">
    <location>
        <position position="133"/>
    </location>
    <ligand>
        <name>sn-glycerol 3-phosphate</name>
        <dbReference type="ChEBI" id="CHEBI:57597"/>
    </ligand>
</feature>
<feature type="binding site" evidence="7">
    <location>
        <position position="105"/>
    </location>
    <ligand>
        <name>sn-glycerol 3-phosphate</name>
        <dbReference type="ChEBI" id="CHEBI:57597"/>
    </ligand>
</feature>
<evidence type="ECO:0000256" key="1">
    <source>
        <dbReference type="ARBA" id="ARBA00011009"/>
    </source>
</evidence>
<keyword evidence="7 10" id="KW-0520">NAD</keyword>
<evidence type="ECO:0000313" key="16">
    <source>
        <dbReference type="Proteomes" id="UP000244940"/>
    </source>
</evidence>
<comment type="similarity">
    <text evidence="1 7 11">Belongs to the NAD-dependent glycerol-3-phosphate dehydrogenase family.</text>
</comment>
<keyword evidence="3 7" id="KW-0560">Oxidoreductase</keyword>
<evidence type="ECO:0000256" key="10">
    <source>
        <dbReference type="PIRSR" id="PIRSR000114-3"/>
    </source>
</evidence>
<dbReference type="InterPro" id="IPR006168">
    <property type="entry name" value="G3P_DH_NAD-dep"/>
</dbReference>
<dbReference type="EMBL" id="QEYD01000011">
    <property type="protein sequence ID" value="PWE27455.1"/>
    <property type="molecule type" value="Genomic_DNA"/>
</dbReference>
<dbReference type="Pfam" id="PF07479">
    <property type="entry name" value="NAD_Gly3P_dh_C"/>
    <property type="match status" value="1"/>
</dbReference>
<feature type="binding site" evidence="7">
    <location>
        <position position="13"/>
    </location>
    <ligand>
        <name>NADPH</name>
        <dbReference type="ChEBI" id="CHEBI:57783"/>
    </ligand>
</feature>
<dbReference type="NCBIfam" id="NF000942">
    <property type="entry name" value="PRK00094.1-4"/>
    <property type="match status" value="1"/>
</dbReference>
<dbReference type="Gene3D" id="3.40.50.720">
    <property type="entry name" value="NAD(P)-binding Rossmann-like Domain"/>
    <property type="match status" value="1"/>
</dbReference>
<feature type="binding site" evidence="7">
    <location>
        <position position="251"/>
    </location>
    <ligand>
        <name>sn-glycerol 3-phosphate</name>
        <dbReference type="ChEBI" id="CHEBI:57597"/>
    </ligand>
</feature>
<evidence type="ECO:0000256" key="6">
    <source>
        <dbReference type="ARBA" id="ARBA00023264"/>
    </source>
</evidence>
<dbReference type="GO" id="GO:0005975">
    <property type="term" value="P:carbohydrate metabolic process"/>
    <property type="evidence" value="ECO:0007669"/>
    <property type="project" value="InterPro"/>
</dbReference>
<proteinExistence type="inferred from homology"/>
<evidence type="ECO:0000256" key="11">
    <source>
        <dbReference type="RuleBase" id="RU000437"/>
    </source>
</evidence>
<dbReference type="GO" id="GO:0005829">
    <property type="term" value="C:cytosol"/>
    <property type="evidence" value="ECO:0007669"/>
    <property type="project" value="TreeGrafter"/>
</dbReference>
<dbReference type="Proteomes" id="UP000244940">
    <property type="component" value="Unassembled WGS sequence"/>
</dbReference>
<feature type="binding site" evidence="10">
    <location>
        <position position="251"/>
    </location>
    <ligand>
        <name>NAD(+)</name>
        <dbReference type="ChEBI" id="CHEBI:57540"/>
    </ligand>
</feature>
<dbReference type="GO" id="GO:0008654">
    <property type="term" value="P:phospholipid biosynthetic process"/>
    <property type="evidence" value="ECO:0007669"/>
    <property type="project" value="UniProtKB-KW"/>
</dbReference>
<evidence type="ECO:0000256" key="3">
    <source>
        <dbReference type="ARBA" id="ARBA00023002"/>
    </source>
</evidence>
<evidence type="ECO:0000313" key="15">
    <source>
        <dbReference type="EMBL" id="PWE27455.1"/>
    </source>
</evidence>
<feature type="binding site" evidence="7">
    <location>
        <position position="137"/>
    </location>
    <ligand>
        <name>NADPH</name>
        <dbReference type="ChEBI" id="CHEBI:57783"/>
    </ligand>
</feature>
<feature type="binding site" evidence="9">
    <location>
        <begin position="251"/>
        <end position="252"/>
    </location>
    <ligand>
        <name>substrate</name>
    </ligand>
</feature>
<dbReference type="GO" id="GO:0051287">
    <property type="term" value="F:NAD binding"/>
    <property type="evidence" value="ECO:0007669"/>
    <property type="project" value="InterPro"/>
</dbReference>
<dbReference type="Gene3D" id="1.10.1040.10">
    <property type="entry name" value="N-(1-d-carboxylethyl)-l-norvaline Dehydrogenase, domain 2"/>
    <property type="match status" value="1"/>
</dbReference>
<feature type="binding site" evidence="7">
    <location>
        <position position="33"/>
    </location>
    <ligand>
        <name>NADPH</name>
        <dbReference type="ChEBI" id="CHEBI:57783"/>
    </ligand>
</feature>
<evidence type="ECO:0000256" key="9">
    <source>
        <dbReference type="PIRSR" id="PIRSR000114-2"/>
    </source>
</evidence>
<dbReference type="Pfam" id="PF01210">
    <property type="entry name" value="NAD_Gly3P_dh_N"/>
    <property type="match status" value="1"/>
</dbReference>
<evidence type="ECO:0000256" key="5">
    <source>
        <dbReference type="ARBA" id="ARBA00023209"/>
    </source>
</evidence>
<dbReference type="PROSITE" id="PS00957">
    <property type="entry name" value="NAD_G3PDH"/>
    <property type="match status" value="1"/>
</dbReference>
<feature type="binding site" evidence="7">
    <location>
        <position position="252"/>
    </location>
    <ligand>
        <name>sn-glycerol 3-phosphate</name>
        <dbReference type="ChEBI" id="CHEBI:57597"/>
    </ligand>
</feature>
<dbReference type="OrthoDB" id="9812273at2"/>
<dbReference type="GO" id="GO:0006650">
    <property type="term" value="P:glycerophospholipid metabolic process"/>
    <property type="evidence" value="ECO:0007669"/>
    <property type="project" value="UniProtKB-UniRule"/>
</dbReference>
<keyword evidence="7" id="KW-0521">NADP</keyword>
<dbReference type="PANTHER" id="PTHR11728:SF1">
    <property type="entry name" value="GLYCEROL-3-PHOSPHATE DEHYDROGENASE [NAD(+)] 2, CHLOROPLASTIC"/>
    <property type="match status" value="1"/>
</dbReference>
<name>A0A2U2C6C7_9RHOB</name>
<dbReference type="SUPFAM" id="SSF48179">
    <property type="entry name" value="6-phosphogluconate dehydrogenase C-terminal domain-like"/>
    <property type="match status" value="1"/>
</dbReference>
<feature type="binding site" evidence="7">
    <location>
        <position position="250"/>
    </location>
    <ligand>
        <name>sn-glycerol 3-phosphate</name>
        <dbReference type="ChEBI" id="CHEBI:57597"/>
    </ligand>
</feature>
<feature type="binding site" evidence="7">
    <location>
        <position position="272"/>
    </location>
    <ligand>
        <name>NADPH</name>
        <dbReference type="ChEBI" id="CHEBI:57783"/>
    </ligand>
</feature>
<feature type="binding site" evidence="7">
    <location>
        <position position="251"/>
    </location>
    <ligand>
        <name>NADPH</name>
        <dbReference type="ChEBI" id="CHEBI:57783"/>
    </ligand>
</feature>
<keyword evidence="6 7" id="KW-1208">Phospholipid metabolism</keyword>
<dbReference type="UniPathway" id="UPA00940"/>
<feature type="binding site" evidence="7">
    <location>
        <position position="187"/>
    </location>
    <ligand>
        <name>sn-glycerol 3-phosphate</name>
        <dbReference type="ChEBI" id="CHEBI:57597"/>
    </ligand>
</feature>
<dbReference type="SUPFAM" id="SSF51735">
    <property type="entry name" value="NAD(P)-binding Rossmann-fold domains"/>
    <property type="match status" value="1"/>
</dbReference>
<dbReference type="PANTHER" id="PTHR11728">
    <property type="entry name" value="GLYCEROL-3-PHOSPHATE DEHYDROGENASE"/>
    <property type="match status" value="1"/>
</dbReference>
<dbReference type="GO" id="GO:0141152">
    <property type="term" value="F:glycerol-3-phosphate dehydrogenase (NAD+) activity"/>
    <property type="evidence" value="ECO:0007669"/>
    <property type="project" value="RHEA"/>
</dbReference>
<comment type="pathway">
    <text evidence="7">Membrane lipid metabolism; glycerophospholipid metabolism.</text>
</comment>
<evidence type="ECO:0000256" key="12">
    <source>
        <dbReference type="RuleBase" id="RU000439"/>
    </source>
</evidence>
<dbReference type="NCBIfam" id="NF000940">
    <property type="entry name" value="PRK00094.1-2"/>
    <property type="match status" value="1"/>
</dbReference>
<dbReference type="PIRSF" id="PIRSF000114">
    <property type="entry name" value="Glycerol-3-P_dh"/>
    <property type="match status" value="1"/>
</dbReference>
<dbReference type="GO" id="GO:0141153">
    <property type="term" value="F:glycerol-3-phosphate dehydrogenase (NADP+) activity"/>
    <property type="evidence" value="ECO:0007669"/>
    <property type="project" value="RHEA"/>
</dbReference>
<evidence type="ECO:0000259" key="14">
    <source>
        <dbReference type="Pfam" id="PF07479"/>
    </source>
</evidence>
<feature type="domain" description="Glycerol-3-phosphate dehydrogenase NAD-dependent C-terminal" evidence="14">
    <location>
        <begin position="176"/>
        <end position="308"/>
    </location>
</feature>
<feature type="binding site" evidence="9">
    <location>
        <position position="105"/>
    </location>
    <ligand>
        <name>substrate</name>
    </ligand>
</feature>
<feature type="domain" description="Glycerol-3-phosphate dehydrogenase NAD-dependent N-terminal" evidence="13">
    <location>
        <begin position="4"/>
        <end position="153"/>
    </location>
</feature>
<evidence type="ECO:0000256" key="7">
    <source>
        <dbReference type="HAMAP-Rule" id="MF_00394"/>
    </source>
</evidence>
<comment type="caution">
    <text evidence="7">Lacks conserved residue(s) required for the propagation of feature annotation.</text>
</comment>
<feature type="binding site" evidence="7">
    <location>
        <position position="240"/>
    </location>
    <ligand>
        <name>sn-glycerol 3-phosphate</name>
        <dbReference type="ChEBI" id="CHEBI:57597"/>
    </ligand>
</feature>
<feature type="active site" description="Proton acceptor" evidence="7 8">
    <location>
        <position position="187"/>
    </location>
</feature>
<organism evidence="15 16">
    <name type="scientific">Pararhodobacter marinus</name>
    <dbReference type="NCBI Taxonomy" id="2184063"/>
    <lineage>
        <taxon>Bacteria</taxon>
        <taxon>Pseudomonadati</taxon>
        <taxon>Pseudomonadota</taxon>
        <taxon>Alphaproteobacteria</taxon>
        <taxon>Rhodobacterales</taxon>
        <taxon>Paracoccaceae</taxon>
        <taxon>Pararhodobacter</taxon>
    </lineage>
</organism>
<gene>
    <name evidence="7" type="primary">gpsA</name>
    <name evidence="15" type="ORF">C4N9_17530</name>
</gene>
<evidence type="ECO:0000256" key="8">
    <source>
        <dbReference type="PIRSR" id="PIRSR000114-1"/>
    </source>
</evidence>
<dbReference type="InterPro" id="IPR006109">
    <property type="entry name" value="G3P_DH_NAD-dep_C"/>
</dbReference>
<reference evidence="15 16" key="1">
    <citation type="submission" date="2018-05" db="EMBL/GenBank/DDBJ databases">
        <title>Pararhodobacter marina sp. nov., isolated from deep-sea water of the Indian Ocean.</title>
        <authorList>
            <person name="Lai Q.Sr."/>
            <person name="Liu X."/>
            <person name="Shao Z."/>
        </authorList>
    </citation>
    <scope>NUCLEOTIDE SEQUENCE [LARGE SCALE GENOMIC DNA]</scope>
    <source>
        <strain evidence="15 16">CIC4N-9</strain>
    </source>
</reference>
<feature type="binding site" evidence="10">
    <location>
        <position position="137"/>
    </location>
    <ligand>
        <name>NAD(+)</name>
        <dbReference type="ChEBI" id="CHEBI:57540"/>
    </ligand>
</feature>
<keyword evidence="4 7" id="KW-0443">Lipid metabolism</keyword>
<accession>A0A2U2C6C7</accession>
<dbReference type="InterPro" id="IPR011128">
    <property type="entry name" value="G3P_DH_NAD-dep_N"/>
</dbReference>
<comment type="catalytic activity">
    <reaction evidence="7">
        <text>sn-glycerol 3-phosphate + NAD(+) = dihydroxyacetone phosphate + NADH + H(+)</text>
        <dbReference type="Rhea" id="RHEA:11092"/>
        <dbReference type="ChEBI" id="CHEBI:15378"/>
        <dbReference type="ChEBI" id="CHEBI:57540"/>
        <dbReference type="ChEBI" id="CHEBI:57597"/>
        <dbReference type="ChEBI" id="CHEBI:57642"/>
        <dbReference type="ChEBI" id="CHEBI:57945"/>
        <dbReference type="EC" id="1.1.1.94"/>
    </reaction>
</comment>
<comment type="catalytic activity">
    <reaction evidence="7 12">
        <text>sn-glycerol 3-phosphate + NADP(+) = dihydroxyacetone phosphate + NADPH + H(+)</text>
        <dbReference type="Rhea" id="RHEA:11096"/>
        <dbReference type="ChEBI" id="CHEBI:15378"/>
        <dbReference type="ChEBI" id="CHEBI:57597"/>
        <dbReference type="ChEBI" id="CHEBI:57642"/>
        <dbReference type="ChEBI" id="CHEBI:57783"/>
        <dbReference type="ChEBI" id="CHEBI:58349"/>
        <dbReference type="EC" id="1.1.1.94"/>
    </reaction>
</comment>
<keyword evidence="16" id="KW-1185">Reference proteome</keyword>
<dbReference type="EC" id="1.1.1.94" evidence="7"/>
<keyword evidence="2 7" id="KW-0444">Lipid biosynthesis</keyword>
<dbReference type="InterPro" id="IPR008927">
    <property type="entry name" value="6-PGluconate_DH-like_C_sf"/>
</dbReference>
<comment type="function">
    <text evidence="7">Catalyzes the reduction of the glycolytic intermediate dihydroxyacetone phosphate (DHAP) to sn-glycerol 3-phosphate (G3P), the key precursor for phospholipid synthesis.</text>
</comment>
<sequence>MRPEIGVLGAGAFGTALAIALAQAGRRVALWSRDAAQVRAMALTRENTARLPGVDLPAGLTPVSDLDEAARAPVLLLAVPAQSLRRLVEENAHALQGRVLVACCKGVELGSGLLPTQVLDDVMPGGRHAVLTGPSFAADIARGKPTALTLAMAGRGDDALQEALSTHHLRLYLEEDVIGAQLGGALKNVIAIAAGVVLGAGFGESARAALMTRGFAEIGRLAEQRGGQAATLFGLSGFGDLVLTCTSEKSRNFRHGQAIGRGEAPDDSQTVEGVMTAHAIAADADPDMLPVTCMVSALLRGKVGLEQAKDLLLSRPLRRERG</sequence>
<dbReference type="GeneID" id="94366697"/>
<feature type="binding site" evidence="7">
    <location>
        <position position="135"/>
    </location>
    <ligand>
        <name>sn-glycerol 3-phosphate</name>
        <dbReference type="ChEBI" id="CHEBI:57597"/>
    </ligand>
</feature>
<dbReference type="InterPro" id="IPR036291">
    <property type="entry name" value="NAD(P)-bd_dom_sf"/>
</dbReference>
<dbReference type="PRINTS" id="PR00077">
    <property type="entry name" value="GPDHDRGNASE"/>
</dbReference>
<feature type="binding site" evidence="7">
    <location>
        <position position="105"/>
    </location>
    <ligand>
        <name>NADPH</name>
        <dbReference type="ChEBI" id="CHEBI:57783"/>
    </ligand>
</feature>
<comment type="caution">
    <text evidence="15">The sequence shown here is derived from an EMBL/GenBank/DDBJ whole genome shotgun (WGS) entry which is preliminary data.</text>
</comment>
<dbReference type="GO" id="GO:0046167">
    <property type="term" value="P:glycerol-3-phosphate biosynthetic process"/>
    <property type="evidence" value="ECO:0007669"/>
    <property type="project" value="UniProtKB-UniRule"/>
</dbReference>